<organism evidence="9 10">
    <name type="scientific">Helobdella robusta</name>
    <name type="common">Californian leech</name>
    <dbReference type="NCBI Taxonomy" id="6412"/>
    <lineage>
        <taxon>Eukaryota</taxon>
        <taxon>Metazoa</taxon>
        <taxon>Spiralia</taxon>
        <taxon>Lophotrochozoa</taxon>
        <taxon>Annelida</taxon>
        <taxon>Clitellata</taxon>
        <taxon>Hirudinea</taxon>
        <taxon>Rhynchobdellida</taxon>
        <taxon>Glossiphoniidae</taxon>
        <taxon>Helobdella</taxon>
    </lineage>
</organism>
<dbReference type="GO" id="GO:0043843">
    <property type="term" value="F:ADP-specific glucokinase activity"/>
    <property type="evidence" value="ECO:0000318"/>
    <property type="project" value="GO_Central"/>
</dbReference>
<dbReference type="InterPro" id="IPR029056">
    <property type="entry name" value="Ribokinase-like"/>
</dbReference>
<dbReference type="SUPFAM" id="SSF53613">
    <property type="entry name" value="Ribokinase-like"/>
    <property type="match status" value="3"/>
</dbReference>
<dbReference type="AlphaFoldDB" id="T1EZ89"/>
<dbReference type="GeneID" id="20201889"/>
<reference evidence="8 10" key="2">
    <citation type="journal article" date="2013" name="Nature">
        <title>Insights into bilaterian evolution from three spiralian genomes.</title>
        <authorList>
            <person name="Simakov O."/>
            <person name="Marletaz F."/>
            <person name="Cho S.J."/>
            <person name="Edsinger-Gonzales E."/>
            <person name="Havlak P."/>
            <person name="Hellsten U."/>
            <person name="Kuo D.H."/>
            <person name="Larsson T."/>
            <person name="Lv J."/>
            <person name="Arendt D."/>
            <person name="Savage R."/>
            <person name="Osoegawa K."/>
            <person name="de Jong P."/>
            <person name="Grimwood J."/>
            <person name="Chapman J.A."/>
            <person name="Shapiro H."/>
            <person name="Aerts A."/>
            <person name="Otillar R.P."/>
            <person name="Terry A.Y."/>
            <person name="Boore J.L."/>
            <person name="Grigoriev I.V."/>
            <person name="Lindberg D.R."/>
            <person name="Seaver E.C."/>
            <person name="Weisblat D.A."/>
            <person name="Putnam N.H."/>
            <person name="Rokhsar D.S."/>
        </authorList>
    </citation>
    <scope>NUCLEOTIDE SEQUENCE</scope>
</reference>
<evidence type="ECO:0000256" key="2">
    <source>
        <dbReference type="ARBA" id="ARBA00022679"/>
    </source>
</evidence>
<dbReference type="EMBL" id="KB095858">
    <property type="protein sequence ID" value="ESO10811.1"/>
    <property type="molecule type" value="Genomic_DNA"/>
</dbReference>
<accession>T1EZ89</accession>
<dbReference type="RefSeq" id="XP_009011080.1">
    <property type="nucleotide sequence ID" value="XM_009012832.1"/>
</dbReference>
<dbReference type="Pfam" id="PF04587">
    <property type="entry name" value="ADP_PFK_GK"/>
    <property type="match status" value="2"/>
</dbReference>
<evidence type="ECO:0000313" key="9">
    <source>
        <dbReference type="EnsemblMetazoa" id="HelroP167310"/>
    </source>
</evidence>
<evidence type="ECO:0008006" key="11">
    <source>
        <dbReference type="Google" id="ProtNLM"/>
    </source>
</evidence>
<dbReference type="KEGG" id="hro:HELRODRAFT_167310"/>
<dbReference type="PANTHER" id="PTHR21208:SF1">
    <property type="entry name" value="ADP-DEPENDENT GLUCOKINASE"/>
    <property type="match status" value="1"/>
</dbReference>
<evidence type="ECO:0000256" key="3">
    <source>
        <dbReference type="ARBA" id="ARBA00022723"/>
    </source>
</evidence>
<dbReference type="EMBL" id="AMQM01002753">
    <property type="status" value="NOT_ANNOTATED_CDS"/>
    <property type="molecule type" value="Genomic_DNA"/>
</dbReference>
<evidence type="ECO:0000256" key="7">
    <source>
        <dbReference type="SAM" id="MobiDB-lite"/>
    </source>
</evidence>
<sequence length="700" mass="78614">MLNSHAVLRILTLIVSLKYFVIVNEFISDVTSSFSSTANSSMGVQLKFILENLLRIENDVQKKEETKVAVGIGSCIDVILPALKVMDKLRATQKWEEPSQVNHAHIGSIEDFYETFAYFFARGASAGRYVTDQTLFDHIYKTAQSSNPLVKLGSNAPVMARRFLKENVSVMLLSDVMTSSSTSSSSSSSNNTSGSATLNDLSGDIQIISSGVEPREVHIILEYKLGERLASLSTPRANRFILYRKSKDIPTSMFNVYYDSIVTFNPDLFVVGGRNGLENLEKLLKDLNMQTMIHAELSSFSERKKLISIITNVLSHVNSIGMNEQELPNLRQCLEIILKNPRQHLTSITSKNNSKASSSSENVNQVSLDNGKIYCDEPSNFGEKFTLVTDTRPDLEKVLMDLRAVVKLSADLHRLMGDFNQHEKDCKNCGYESRGNNDNSVSASNTEIETKKESVSMVRRTRTLSRIHFHTLAFHVVATEYSRKFNEDDQTNGMNLNEDASKFKRWRNIKSAAAKSSLTANRHTCGSETIDINNAMLIFNLNSTWTVTNSKGVKVNLTLNSYDPVTCWKERIVSKLDNMKNFQTNASFERSNPILNYIKSPNLCTTSTKFQNECFKNDTNSSANLNACINNDCTHNSSINNNYYSKNRINNNYINNNYNRNNYDEIIWEFCFVPVIVCKKVKQTVGGGDNISSAGLVPQL</sequence>
<dbReference type="Gene3D" id="3.40.1190.20">
    <property type="match status" value="2"/>
</dbReference>
<dbReference type="GO" id="GO:0005783">
    <property type="term" value="C:endoplasmic reticulum"/>
    <property type="evidence" value="ECO:0000318"/>
    <property type="project" value="GO_Central"/>
</dbReference>
<reference evidence="10" key="1">
    <citation type="submission" date="2012-12" db="EMBL/GenBank/DDBJ databases">
        <authorList>
            <person name="Hellsten U."/>
            <person name="Grimwood J."/>
            <person name="Chapman J.A."/>
            <person name="Shapiro H."/>
            <person name="Aerts A."/>
            <person name="Otillar R.P."/>
            <person name="Terry A.Y."/>
            <person name="Boore J.L."/>
            <person name="Simakov O."/>
            <person name="Marletaz F."/>
            <person name="Cho S.-J."/>
            <person name="Edsinger-Gonzales E."/>
            <person name="Havlak P."/>
            <person name="Kuo D.-H."/>
            <person name="Larsson T."/>
            <person name="Lv J."/>
            <person name="Arendt D."/>
            <person name="Savage R."/>
            <person name="Osoegawa K."/>
            <person name="de Jong P."/>
            <person name="Lindberg D.R."/>
            <person name="Seaver E.C."/>
            <person name="Weisblat D.A."/>
            <person name="Putnam N.H."/>
            <person name="Grigoriev I.V."/>
            <person name="Rokhsar D.S."/>
        </authorList>
    </citation>
    <scope>NUCLEOTIDE SEQUENCE</scope>
</reference>
<dbReference type="InterPro" id="IPR007666">
    <property type="entry name" value="ADP_PFK/GK"/>
</dbReference>
<reference evidence="9" key="3">
    <citation type="submission" date="2015-06" db="UniProtKB">
        <authorList>
            <consortium name="EnsemblMetazoa"/>
        </authorList>
    </citation>
    <scope>IDENTIFICATION</scope>
</reference>
<dbReference type="EnsemblMetazoa" id="HelroT167310">
    <property type="protein sequence ID" value="HelroP167310"/>
    <property type="gene ID" value="HelroG167310"/>
</dbReference>
<keyword evidence="5" id="KW-0460">Magnesium</keyword>
<evidence type="ECO:0000313" key="10">
    <source>
        <dbReference type="Proteomes" id="UP000015101"/>
    </source>
</evidence>
<proteinExistence type="predicted"/>
<keyword evidence="1" id="KW-0963">Cytoplasm</keyword>
<dbReference type="GO" id="GO:0046872">
    <property type="term" value="F:metal ion binding"/>
    <property type="evidence" value="ECO:0007669"/>
    <property type="project" value="UniProtKB-KW"/>
</dbReference>
<dbReference type="PROSITE" id="PS51255">
    <property type="entry name" value="ADPK"/>
    <property type="match status" value="1"/>
</dbReference>
<evidence type="ECO:0000256" key="1">
    <source>
        <dbReference type="ARBA" id="ARBA00022490"/>
    </source>
</evidence>
<dbReference type="Proteomes" id="UP000015101">
    <property type="component" value="Unassembled WGS sequence"/>
</dbReference>
<dbReference type="HOGENOM" id="CLU_393938_0_0_1"/>
<keyword evidence="3" id="KW-0479">Metal-binding</keyword>
<dbReference type="PANTHER" id="PTHR21208">
    <property type="entry name" value="ADP-DEPENDENT GLUCOKINASE"/>
    <property type="match status" value="1"/>
</dbReference>
<keyword evidence="6" id="KW-0324">Glycolysis</keyword>
<evidence type="ECO:0000256" key="4">
    <source>
        <dbReference type="ARBA" id="ARBA00022777"/>
    </source>
</evidence>
<dbReference type="STRING" id="6412.T1EZ89"/>
<dbReference type="eggNOG" id="KOG4184">
    <property type="taxonomic scope" value="Eukaryota"/>
</dbReference>
<keyword evidence="4" id="KW-0418">Kinase</keyword>
<keyword evidence="10" id="KW-1185">Reference proteome</keyword>
<evidence type="ECO:0000313" key="8">
    <source>
        <dbReference type="EMBL" id="ESO10811.1"/>
    </source>
</evidence>
<dbReference type="InParanoid" id="T1EZ89"/>
<dbReference type="CTD" id="20201889"/>
<dbReference type="GO" id="GO:0006096">
    <property type="term" value="P:glycolytic process"/>
    <property type="evidence" value="ECO:0007669"/>
    <property type="project" value="UniProtKB-KW"/>
</dbReference>
<evidence type="ECO:0000256" key="6">
    <source>
        <dbReference type="ARBA" id="ARBA00023152"/>
    </source>
</evidence>
<dbReference type="GO" id="GO:0006006">
    <property type="term" value="P:glucose metabolic process"/>
    <property type="evidence" value="ECO:0000318"/>
    <property type="project" value="GO_Central"/>
</dbReference>
<keyword evidence="2" id="KW-0808">Transferase</keyword>
<dbReference type="OrthoDB" id="5847021at2759"/>
<feature type="region of interest" description="Disordered" evidence="7">
    <location>
        <begin position="435"/>
        <end position="454"/>
    </location>
</feature>
<gene>
    <name evidence="9" type="primary">20201889</name>
    <name evidence="8" type="ORF">HELRODRAFT_167310</name>
</gene>
<evidence type="ECO:0000256" key="5">
    <source>
        <dbReference type="ARBA" id="ARBA00022842"/>
    </source>
</evidence>
<name>T1EZ89_HELRO</name>
<protein>
    <recommendedName>
        <fullName evidence="11">ADP-dependent glucokinase</fullName>
    </recommendedName>
</protein>
<feature type="compositionally biased region" description="Polar residues" evidence="7">
    <location>
        <begin position="435"/>
        <end position="447"/>
    </location>
</feature>